<dbReference type="InterPro" id="IPR011042">
    <property type="entry name" value="6-blade_b-propeller_TolB-like"/>
</dbReference>
<keyword evidence="17" id="KW-1185">Reference proteome</keyword>
<evidence type="ECO:0000256" key="10">
    <source>
        <dbReference type="ARBA" id="ARBA00022490"/>
    </source>
</evidence>
<comment type="cofactor">
    <cofactor evidence="4">
        <name>Mg(2+)</name>
        <dbReference type="ChEBI" id="CHEBI:18420"/>
    </cofactor>
</comment>
<dbReference type="Gene3D" id="2.120.10.30">
    <property type="entry name" value="TolB, C-terminal domain"/>
    <property type="match status" value="1"/>
</dbReference>
<keyword evidence="13" id="KW-0106">Calcium</keyword>
<evidence type="ECO:0000313" key="17">
    <source>
        <dbReference type="Proteomes" id="UP000798808"/>
    </source>
</evidence>
<organism evidence="16 17">
    <name type="scientific">Fulvivirga kasyanovii</name>
    <dbReference type="NCBI Taxonomy" id="396812"/>
    <lineage>
        <taxon>Bacteria</taxon>
        <taxon>Pseudomonadati</taxon>
        <taxon>Bacteroidota</taxon>
        <taxon>Cytophagia</taxon>
        <taxon>Cytophagales</taxon>
        <taxon>Fulvivirgaceae</taxon>
        <taxon>Fulvivirga</taxon>
    </lineage>
</organism>
<comment type="subcellular location">
    <subcellularLocation>
        <location evidence="6">Cytoplasm</location>
    </subcellularLocation>
</comment>
<evidence type="ECO:0000256" key="3">
    <source>
        <dbReference type="ARBA" id="ARBA00001936"/>
    </source>
</evidence>
<comment type="cofactor">
    <cofactor evidence="3">
        <name>Mn(2+)</name>
        <dbReference type="ChEBI" id="CHEBI:29035"/>
    </cofactor>
</comment>
<evidence type="ECO:0000256" key="13">
    <source>
        <dbReference type="ARBA" id="ARBA00022837"/>
    </source>
</evidence>
<dbReference type="Pfam" id="PF08450">
    <property type="entry name" value="SGL"/>
    <property type="match status" value="1"/>
</dbReference>
<evidence type="ECO:0000256" key="5">
    <source>
        <dbReference type="ARBA" id="ARBA00001947"/>
    </source>
</evidence>
<reference evidence="16 17" key="1">
    <citation type="submission" date="2019-02" db="EMBL/GenBank/DDBJ databases">
        <authorList>
            <person name="Goldberg S.R."/>
            <person name="Haltli B.A."/>
            <person name="Correa H."/>
            <person name="Russell K.G."/>
        </authorList>
    </citation>
    <scope>NUCLEOTIDE SEQUENCE [LARGE SCALE GENOMIC DNA]</scope>
    <source>
        <strain evidence="16 17">JCM 16186</strain>
    </source>
</reference>
<evidence type="ECO:0000256" key="9">
    <source>
        <dbReference type="ARBA" id="ARBA00016808"/>
    </source>
</evidence>
<dbReference type="Proteomes" id="UP000798808">
    <property type="component" value="Unassembled WGS sequence"/>
</dbReference>
<evidence type="ECO:0000313" key="16">
    <source>
        <dbReference type="EMBL" id="MTI25866.1"/>
    </source>
</evidence>
<evidence type="ECO:0000256" key="7">
    <source>
        <dbReference type="ARBA" id="ARBA00008853"/>
    </source>
</evidence>
<dbReference type="PRINTS" id="PR01791">
    <property type="entry name" value="REGUCALCIN"/>
</dbReference>
<dbReference type="InterPro" id="IPR005511">
    <property type="entry name" value="SMP-30"/>
</dbReference>
<evidence type="ECO:0000256" key="4">
    <source>
        <dbReference type="ARBA" id="ARBA00001946"/>
    </source>
</evidence>
<sequence length="310" mass="33994">MKENEVIAEKEDSVAVESAFLYVDTIADLGEGAIWNHKSREYYWIDIEKGKVFTFDPLTEQMRTIEVGQRVGTVVPSTQEGIVLVALQNGIYSLNLETEELQLMEKSPFDPEVIRFNDGKCDPAGRFWVGSMALDTKPNAAALYSFNGDSTITQQLDSISISNGICWSADKKTMYYIDTPTQAVKAFDYNNETGAIENGRVVVKIEDENAFPDGMTIDSEGKLWIALWGGSSVVRYDPDNGKLLNKVTVPAKNVTSCAFGGPNLDTLLITTASIGMSDDEKAKYSRAGAVYATVPGVKGVNGNFFELKTD</sequence>
<evidence type="ECO:0000256" key="1">
    <source>
        <dbReference type="ARBA" id="ARBA00001589"/>
    </source>
</evidence>
<dbReference type="SUPFAM" id="SSF63829">
    <property type="entry name" value="Calcium-dependent phosphotriesterase"/>
    <property type="match status" value="1"/>
</dbReference>
<comment type="catalytic activity">
    <reaction evidence="1">
        <text>D-glucono-1,5-lactone + H2O = D-gluconate + H(+)</text>
        <dbReference type="Rhea" id="RHEA:10440"/>
        <dbReference type="ChEBI" id="CHEBI:15377"/>
        <dbReference type="ChEBI" id="CHEBI:15378"/>
        <dbReference type="ChEBI" id="CHEBI:16217"/>
        <dbReference type="ChEBI" id="CHEBI:18391"/>
        <dbReference type="EC" id="3.1.1.17"/>
    </reaction>
</comment>
<dbReference type="PANTHER" id="PTHR10907">
    <property type="entry name" value="REGUCALCIN"/>
    <property type="match status" value="1"/>
</dbReference>
<evidence type="ECO:0000256" key="6">
    <source>
        <dbReference type="ARBA" id="ARBA00004496"/>
    </source>
</evidence>
<gene>
    <name evidence="16" type="ORF">E1163_13000</name>
</gene>
<comment type="similarity">
    <text evidence="7">Belongs to the SMP-30/CGR1 family.</text>
</comment>
<comment type="caution">
    <text evidence="16">The sequence shown here is derived from an EMBL/GenBank/DDBJ whole genome shotgun (WGS) entry which is preliminary data.</text>
</comment>
<name>A0ABW9RPJ8_9BACT</name>
<dbReference type="EC" id="3.1.1.17" evidence="8"/>
<comment type="cofactor">
    <cofactor evidence="5">
        <name>Zn(2+)</name>
        <dbReference type="ChEBI" id="CHEBI:29105"/>
    </cofactor>
</comment>
<evidence type="ECO:0000256" key="12">
    <source>
        <dbReference type="ARBA" id="ARBA00022801"/>
    </source>
</evidence>
<comment type="cofactor">
    <cofactor evidence="2">
        <name>Ca(2+)</name>
        <dbReference type="ChEBI" id="CHEBI:29108"/>
    </cofactor>
</comment>
<dbReference type="PANTHER" id="PTHR10907:SF47">
    <property type="entry name" value="REGUCALCIN"/>
    <property type="match status" value="1"/>
</dbReference>
<evidence type="ECO:0000256" key="8">
    <source>
        <dbReference type="ARBA" id="ARBA00013227"/>
    </source>
</evidence>
<dbReference type="PRINTS" id="PR01790">
    <property type="entry name" value="SMP30FAMILY"/>
</dbReference>
<keyword evidence="10" id="KW-0963">Cytoplasm</keyword>
<evidence type="ECO:0000256" key="2">
    <source>
        <dbReference type="ARBA" id="ARBA00001913"/>
    </source>
</evidence>
<protein>
    <recommendedName>
        <fullName evidence="9">Regucalcin</fullName>
        <ecNumber evidence="8">3.1.1.17</ecNumber>
    </recommendedName>
    <alternativeName>
        <fullName evidence="14">Gluconolactonase</fullName>
    </alternativeName>
</protein>
<dbReference type="EMBL" id="SMLW01000547">
    <property type="protein sequence ID" value="MTI25866.1"/>
    <property type="molecule type" value="Genomic_DNA"/>
</dbReference>
<evidence type="ECO:0000256" key="11">
    <source>
        <dbReference type="ARBA" id="ARBA00022723"/>
    </source>
</evidence>
<keyword evidence="12" id="KW-0378">Hydrolase</keyword>
<evidence type="ECO:0000256" key="14">
    <source>
        <dbReference type="ARBA" id="ARBA00032464"/>
    </source>
</evidence>
<accession>A0ABW9RPJ8</accession>
<dbReference type="InterPro" id="IPR013658">
    <property type="entry name" value="SGL"/>
</dbReference>
<dbReference type="InterPro" id="IPR008367">
    <property type="entry name" value="Regucalcin"/>
</dbReference>
<evidence type="ECO:0000259" key="15">
    <source>
        <dbReference type="Pfam" id="PF08450"/>
    </source>
</evidence>
<keyword evidence="11" id="KW-0479">Metal-binding</keyword>
<feature type="domain" description="SMP-30/Gluconolactonase/LRE-like region" evidence="15">
    <location>
        <begin position="29"/>
        <end position="272"/>
    </location>
</feature>
<proteinExistence type="inferred from homology"/>